<evidence type="ECO:0000259" key="13">
    <source>
        <dbReference type="Pfam" id="PF00205"/>
    </source>
</evidence>
<feature type="domain" description="Thiamine pyrophosphate enzyme central" evidence="13">
    <location>
        <begin position="200"/>
        <end position="298"/>
    </location>
</feature>
<keyword evidence="9 12" id="KW-0786">Thiamine pyrophosphate</keyword>
<feature type="domain" description="Thiamine pyrophosphate enzyme N-terminal TPP-binding" evidence="15">
    <location>
        <begin position="6"/>
        <end position="109"/>
    </location>
</feature>
<dbReference type="GO" id="GO:0004737">
    <property type="term" value="F:pyruvate decarboxylase activity"/>
    <property type="evidence" value="ECO:0007669"/>
    <property type="project" value="UniProtKB-EC"/>
</dbReference>
<dbReference type="InterPro" id="IPR012110">
    <property type="entry name" value="PDC/IPDC-like"/>
</dbReference>
<dbReference type="Pfam" id="PF00205">
    <property type="entry name" value="TPP_enzyme_M"/>
    <property type="match status" value="1"/>
</dbReference>
<dbReference type="InterPro" id="IPR029061">
    <property type="entry name" value="THDP-binding"/>
</dbReference>
<dbReference type="AlphaFoldDB" id="A0A3D8QFW6"/>
<dbReference type="CDD" id="cd07038">
    <property type="entry name" value="TPP_PYR_PDC_IPDC_like"/>
    <property type="match status" value="1"/>
</dbReference>
<evidence type="ECO:0000256" key="4">
    <source>
        <dbReference type="ARBA" id="ARBA00013202"/>
    </source>
</evidence>
<keyword evidence="6 11" id="KW-0479">Metal-binding</keyword>
<dbReference type="SUPFAM" id="SSF52467">
    <property type="entry name" value="DHS-like NAD/FAD-binding domain"/>
    <property type="match status" value="1"/>
</dbReference>
<evidence type="ECO:0000256" key="2">
    <source>
        <dbReference type="ARBA" id="ARBA00001964"/>
    </source>
</evidence>
<evidence type="ECO:0000256" key="6">
    <source>
        <dbReference type="ARBA" id="ARBA00022723"/>
    </source>
</evidence>
<protein>
    <recommendedName>
        <fullName evidence="5">Pyruvate decarboxylase</fullName>
        <ecNumber evidence="4">4.1.1.1</ecNumber>
    </recommendedName>
</protein>
<feature type="binding site" evidence="11">
    <location>
        <position position="470"/>
    </location>
    <ligand>
        <name>Mg(2+)</name>
        <dbReference type="ChEBI" id="CHEBI:18420"/>
    </ligand>
</feature>
<evidence type="ECO:0000256" key="8">
    <source>
        <dbReference type="ARBA" id="ARBA00022842"/>
    </source>
</evidence>
<name>A0A3D8QFW6_9HELO</name>
<dbReference type="InterPro" id="IPR012001">
    <property type="entry name" value="Thiamin_PyroP_enz_TPP-bd_dom"/>
</dbReference>
<evidence type="ECO:0000256" key="10">
    <source>
        <dbReference type="ARBA" id="ARBA00023239"/>
    </source>
</evidence>
<organism evidence="16 17">
    <name type="scientific">Coleophoma cylindrospora</name>
    <dbReference type="NCBI Taxonomy" id="1849047"/>
    <lineage>
        <taxon>Eukaryota</taxon>
        <taxon>Fungi</taxon>
        <taxon>Dikarya</taxon>
        <taxon>Ascomycota</taxon>
        <taxon>Pezizomycotina</taxon>
        <taxon>Leotiomycetes</taxon>
        <taxon>Helotiales</taxon>
        <taxon>Dermateaceae</taxon>
        <taxon>Coleophoma</taxon>
    </lineage>
</organism>
<dbReference type="Gene3D" id="3.40.50.970">
    <property type="match status" value="2"/>
</dbReference>
<dbReference type="SUPFAM" id="SSF52518">
    <property type="entry name" value="Thiamin diphosphate-binding fold (THDP-binding)"/>
    <property type="match status" value="2"/>
</dbReference>
<comment type="cofactor">
    <cofactor evidence="11">
        <name>Mg(2+)</name>
        <dbReference type="ChEBI" id="CHEBI:18420"/>
    </cofactor>
    <text evidence="11">Binds 1 Mg(2+) per subunit.</text>
</comment>
<keyword evidence="17" id="KW-1185">Reference proteome</keyword>
<sequence length="562" mass="61224">MSHLSLARYLFTRIKQCGVNHVHGVPGDFSLKALDHIPPSGMKWVGGCNELNAGYAADGYARIRGLAALCTTYGVGELSAINAIAGAYAEHVPVIHVVGTPARHLQESRACIHHSLGDGRLRVYADMYKQVTTAQANLINARNAPELIDDVIQECVTRSRPVYIELPADMVDTQVSSDRLQNALKLSAETDGKEEAIQVKDILSQLYLAKRPLILVDRGDGVEHIIDEINQFVCVSGIPTLTMPSGAGMIDASFKNYFGPHSGPIGKVNSLPYAQASDFVLAFGPMFADTQTLGWSTVPDSKVTTRIGRNSIDTFDKSTSIDSKTFMQKLIDELDVSRLEYPSNVGLESWRIPDELPSYDPSTPINQTNLWPRLNSYLQPDDIMLLAASTALLAARDFALPPRVKVIASGMWFSVGQMLPAAQGAALAQQQSTGGRTVLLEGDGSFQMTAQELSTIIKLKLNVTVFLINNGGYAYERHIHGMDADYNDIAPWRYLEAASFFGADGDQVGNYRVTTIGDLDALLANPTFQTKSGLKIVEIIVGKYDIPEKLKEVFQKAGAQTS</sequence>
<evidence type="ECO:0000256" key="11">
    <source>
        <dbReference type="PIRSR" id="PIRSR036565-2"/>
    </source>
</evidence>
<dbReference type="GO" id="GO:0005829">
    <property type="term" value="C:cytosol"/>
    <property type="evidence" value="ECO:0007669"/>
    <property type="project" value="TreeGrafter"/>
</dbReference>
<dbReference type="InterPro" id="IPR012000">
    <property type="entry name" value="Thiamin_PyroP_enz_cen_dom"/>
</dbReference>
<dbReference type="Gene3D" id="3.40.50.1220">
    <property type="entry name" value="TPP-binding domain"/>
    <property type="match status" value="1"/>
</dbReference>
<evidence type="ECO:0000313" key="16">
    <source>
        <dbReference type="EMBL" id="RDW60695.1"/>
    </source>
</evidence>
<evidence type="ECO:0000256" key="3">
    <source>
        <dbReference type="ARBA" id="ARBA00007812"/>
    </source>
</evidence>
<evidence type="ECO:0000313" key="17">
    <source>
        <dbReference type="Proteomes" id="UP000256645"/>
    </source>
</evidence>
<dbReference type="OrthoDB" id="3970464at2759"/>
<evidence type="ECO:0000259" key="15">
    <source>
        <dbReference type="Pfam" id="PF02776"/>
    </source>
</evidence>
<dbReference type="EC" id="4.1.1.1" evidence="4"/>
<dbReference type="InterPro" id="IPR047214">
    <property type="entry name" value="TPP_PDC_IPDC"/>
</dbReference>
<dbReference type="GO" id="GO:0005634">
    <property type="term" value="C:nucleus"/>
    <property type="evidence" value="ECO:0007669"/>
    <property type="project" value="TreeGrafter"/>
</dbReference>
<dbReference type="GO" id="GO:0000287">
    <property type="term" value="F:magnesium ion binding"/>
    <property type="evidence" value="ECO:0007669"/>
    <property type="project" value="InterPro"/>
</dbReference>
<evidence type="ECO:0000259" key="14">
    <source>
        <dbReference type="Pfam" id="PF02775"/>
    </source>
</evidence>
<evidence type="ECO:0000256" key="7">
    <source>
        <dbReference type="ARBA" id="ARBA00022793"/>
    </source>
</evidence>
<dbReference type="PANTHER" id="PTHR43452:SF11">
    <property type="entry name" value="PYRUVATE DECARBOXYLASE"/>
    <property type="match status" value="1"/>
</dbReference>
<evidence type="ECO:0000256" key="12">
    <source>
        <dbReference type="RuleBase" id="RU362132"/>
    </source>
</evidence>
<dbReference type="Pfam" id="PF02775">
    <property type="entry name" value="TPP_enzyme_C"/>
    <property type="match status" value="1"/>
</dbReference>
<comment type="cofactor">
    <cofactor evidence="2">
        <name>thiamine diphosphate</name>
        <dbReference type="ChEBI" id="CHEBI:58937"/>
    </cofactor>
</comment>
<dbReference type="PIRSF" id="PIRSF036565">
    <property type="entry name" value="Pyruvt_ip_decrb"/>
    <property type="match status" value="1"/>
</dbReference>
<reference evidence="16 17" key="1">
    <citation type="journal article" date="2018" name="IMA Fungus">
        <title>IMA Genome-F 9: Draft genome sequence of Annulohypoxylon stygium, Aspergillus mulundensis, Berkeleyomyces basicola (syn. Thielaviopsis basicola), Ceratocystis smalleyi, two Cercospora beticola strains, Coleophoma cylindrospora, Fusarium fracticaudum, Phialophora cf. hyalina, and Morchella septimelata.</title>
        <authorList>
            <person name="Wingfield B.D."/>
            <person name="Bills G.F."/>
            <person name="Dong Y."/>
            <person name="Huang W."/>
            <person name="Nel W.J."/>
            <person name="Swalarsk-Parry B.S."/>
            <person name="Vaghefi N."/>
            <person name="Wilken P.M."/>
            <person name="An Z."/>
            <person name="de Beer Z.W."/>
            <person name="De Vos L."/>
            <person name="Chen L."/>
            <person name="Duong T.A."/>
            <person name="Gao Y."/>
            <person name="Hammerbacher A."/>
            <person name="Kikkert J.R."/>
            <person name="Li Y."/>
            <person name="Li H."/>
            <person name="Li K."/>
            <person name="Li Q."/>
            <person name="Liu X."/>
            <person name="Ma X."/>
            <person name="Naidoo K."/>
            <person name="Pethybridge S.J."/>
            <person name="Sun J."/>
            <person name="Steenkamp E.T."/>
            <person name="van der Nest M.A."/>
            <person name="van Wyk S."/>
            <person name="Wingfield M.J."/>
            <person name="Xiong C."/>
            <person name="Yue Q."/>
            <person name="Zhang X."/>
        </authorList>
    </citation>
    <scope>NUCLEOTIDE SEQUENCE [LARGE SCALE GENOMIC DNA]</scope>
    <source>
        <strain evidence="16 17">BP6252</strain>
    </source>
</reference>
<feature type="domain" description="Thiamine pyrophosphate enzyme TPP-binding" evidence="14">
    <location>
        <begin position="395"/>
        <end position="524"/>
    </location>
</feature>
<dbReference type="CDD" id="cd02005">
    <property type="entry name" value="TPP_PDC_IPDC"/>
    <property type="match status" value="1"/>
</dbReference>
<proteinExistence type="inferred from homology"/>
<dbReference type="Pfam" id="PF02776">
    <property type="entry name" value="TPP_enzyme_N"/>
    <property type="match status" value="1"/>
</dbReference>
<dbReference type="InterPro" id="IPR047213">
    <property type="entry name" value="TPP_PYR_PDC_IPDC-like"/>
</dbReference>
<keyword evidence="10" id="KW-0456">Lyase</keyword>
<dbReference type="FunFam" id="3.40.50.970:FF:000024">
    <property type="entry name" value="Pyruvate decarboxylase isozyme"/>
    <property type="match status" value="1"/>
</dbReference>
<dbReference type="FunFam" id="3.40.50.970:FF:000019">
    <property type="entry name" value="Pyruvate decarboxylase isozyme"/>
    <property type="match status" value="1"/>
</dbReference>
<dbReference type="EMBL" id="PDLM01000015">
    <property type="protein sequence ID" value="RDW60695.1"/>
    <property type="molecule type" value="Genomic_DNA"/>
</dbReference>
<comment type="caution">
    <text evidence="16">The sequence shown here is derived from an EMBL/GenBank/DDBJ whole genome shotgun (WGS) entry which is preliminary data.</text>
</comment>
<gene>
    <name evidence="16" type="ORF">BP6252_12078</name>
</gene>
<keyword evidence="7" id="KW-0210">Decarboxylase</keyword>
<dbReference type="PANTHER" id="PTHR43452">
    <property type="entry name" value="PYRUVATE DECARBOXYLASE"/>
    <property type="match status" value="1"/>
</dbReference>
<evidence type="ECO:0000256" key="5">
    <source>
        <dbReference type="ARBA" id="ARBA00014422"/>
    </source>
</evidence>
<dbReference type="InterPro" id="IPR011766">
    <property type="entry name" value="TPP_enzyme_TPP-bd"/>
</dbReference>
<feature type="binding site" evidence="11">
    <location>
        <position position="443"/>
    </location>
    <ligand>
        <name>Mg(2+)</name>
        <dbReference type="ChEBI" id="CHEBI:18420"/>
    </ligand>
</feature>
<dbReference type="Proteomes" id="UP000256645">
    <property type="component" value="Unassembled WGS sequence"/>
</dbReference>
<evidence type="ECO:0000256" key="1">
    <source>
        <dbReference type="ARBA" id="ARBA00001041"/>
    </source>
</evidence>
<comment type="similarity">
    <text evidence="3 12">Belongs to the TPP enzyme family.</text>
</comment>
<dbReference type="GO" id="GO:0000949">
    <property type="term" value="P:aromatic amino acid family catabolic process to alcohol via Ehrlich pathway"/>
    <property type="evidence" value="ECO:0007669"/>
    <property type="project" value="TreeGrafter"/>
</dbReference>
<dbReference type="STRING" id="1849047.A0A3D8QFW6"/>
<comment type="catalytic activity">
    <reaction evidence="1">
        <text>a 2-oxocarboxylate + H(+) = an aldehyde + CO2</text>
        <dbReference type="Rhea" id="RHEA:11628"/>
        <dbReference type="ChEBI" id="CHEBI:15378"/>
        <dbReference type="ChEBI" id="CHEBI:16526"/>
        <dbReference type="ChEBI" id="CHEBI:17478"/>
        <dbReference type="ChEBI" id="CHEBI:35179"/>
        <dbReference type="EC" id="4.1.1.1"/>
    </reaction>
</comment>
<evidence type="ECO:0000256" key="9">
    <source>
        <dbReference type="ARBA" id="ARBA00023052"/>
    </source>
</evidence>
<keyword evidence="8 11" id="KW-0460">Magnesium</keyword>
<dbReference type="GO" id="GO:0030976">
    <property type="term" value="F:thiamine pyrophosphate binding"/>
    <property type="evidence" value="ECO:0007669"/>
    <property type="project" value="InterPro"/>
</dbReference>
<accession>A0A3D8QFW6</accession>
<feature type="binding site" evidence="11">
    <location>
        <position position="472"/>
    </location>
    <ligand>
        <name>Mg(2+)</name>
        <dbReference type="ChEBI" id="CHEBI:18420"/>
    </ligand>
</feature>
<dbReference type="InterPro" id="IPR029035">
    <property type="entry name" value="DHS-like_NAD/FAD-binding_dom"/>
</dbReference>